<dbReference type="OrthoDB" id="5861476at2759"/>
<dbReference type="EMBL" id="UYRV01000137">
    <property type="protein sequence ID" value="VDK42794.1"/>
    <property type="molecule type" value="Genomic_DNA"/>
</dbReference>
<name>A0A3P6RDK2_CYLGO</name>
<evidence type="ECO:0000313" key="3">
    <source>
        <dbReference type="Proteomes" id="UP000271889"/>
    </source>
</evidence>
<sequence length="203" mass="22967">MECFRKSSTPLILLPFVYNFSLLQNMCLCGLLSLSLSVHLICCIEVFFSLVLLMQSPDLLTVDGRYFYFLGLLDGDGVWLFALQVISELCSSCVFTALLLYLGSKNEISLLILPHLFWQYAYIVVSLMSCISVLVMLGFYGKMLIPSSIVLSLMLLIPGAGFEIWWSNLTLCYYRHLKTKNEYKLRLALESNTLSPDLVSTPI</sequence>
<keyword evidence="1" id="KW-0472">Membrane</keyword>
<evidence type="ECO:0000256" key="1">
    <source>
        <dbReference type="SAM" id="Phobius"/>
    </source>
</evidence>
<reference evidence="2 3" key="1">
    <citation type="submission" date="2018-11" db="EMBL/GenBank/DDBJ databases">
        <authorList>
            <consortium name="Pathogen Informatics"/>
        </authorList>
    </citation>
    <scope>NUCLEOTIDE SEQUENCE [LARGE SCALE GENOMIC DNA]</scope>
</reference>
<gene>
    <name evidence="2" type="ORF">CGOC_LOCUS126</name>
</gene>
<evidence type="ECO:0000313" key="2">
    <source>
        <dbReference type="EMBL" id="VDK42794.1"/>
    </source>
</evidence>
<feature type="transmembrane region" description="Helical" evidence="1">
    <location>
        <begin position="38"/>
        <end position="57"/>
    </location>
</feature>
<dbReference type="AlphaFoldDB" id="A0A3P6RDK2"/>
<feature type="transmembrane region" description="Helical" evidence="1">
    <location>
        <begin position="116"/>
        <end position="137"/>
    </location>
</feature>
<keyword evidence="3" id="KW-1185">Reference proteome</keyword>
<proteinExistence type="predicted"/>
<keyword evidence="1" id="KW-1133">Transmembrane helix</keyword>
<feature type="transmembrane region" description="Helical" evidence="1">
    <location>
        <begin position="149"/>
        <end position="174"/>
    </location>
</feature>
<keyword evidence="1" id="KW-0812">Transmembrane</keyword>
<dbReference type="Proteomes" id="UP000271889">
    <property type="component" value="Unassembled WGS sequence"/>
</dbReference>
<organism evidence="2 3">
    <name type="scientific">Cylicostephanus goldi</name>
    <name type="common">Nematode worm</name>
    <dbReference type="NCBI Taxonomy" id="71465"/>
    <lineage>
        <taxon>Eukaryota</taxon>
        <taxon>Metazoa</taxon>
        <taxon>Ecdysozoa</taxon>
        <taxon>Nematoda</taxon>
        <taxon>Chromadorea</taxon>
        <taxon>Rhabditida</taxon>
        <taxon>Rhabditina</taxon>
        <taxon>Rhabditomorpha</taxon>
        <taxon>Strongyloidea</taxon>
        <taxon>Strongylidae</taxon>
        <taxon>Cylicostephanus</taxon>
    </lineage>
</organism>
<accession>A0A3P6RDK2</accession>
<feature type="transmembrane region" description="Helical" evidence="1">
    <location>
        <begin position="77"/>
        <end position="104"/>
    </location>
</feature>
<protein>
    <submittedName>
        <fullName evidence="2">Uncharacterized protein</fullName>
    </submittedName>
</protein>